<dbReference type="AlphaFoldDB" id="A0A974ZZD4"/>
<dbReference type="Proteomes" id="UP000662783">
    <property type="component" value="Chromosome"/>
</dbReference>
<dbReference type="EMBL" id="CP070608">
    <property type="protein sequence ID" value="QSE96054.1"/>
    <property type="molecule type" value="Genomic_DNA"/>
</dbReference>
<accession>A0A974ZZD4</accession>
<dbReference type="KEGG" id="fuv:JR347_10545"/>
<protein>
    <recommendedName>
        <fullName evidence="3">DUF5034 domain-containing protein</fullName>
    </recommendedName>
</protein>
<dbReference type="PROSITE" id="PS51257">
    <property type="entry name" value="PROKAR_LIPOPROTEIN"/>
    <property type="match status" value="1"/>
</dbReference>
<gene>
    <name evidence="1" type="ORF">JR347_10545</name>
</gene>
<sequence length="195" mass="22565">MVNKILTIFIIYSLIVTIQACCDCSEPVEPFFDYKSVKLIFEEVIESDEAFNIIIRPDSTFWLSDNCSKIGQSLLMNSAFACSCDNNGEIEKFKITEIKIIPDSIFSESIPMNSSITSLFEISTYEYASSTGQEYFPLDQMSIYRTFNYPRIDSGIKIRTNNRPVDNKRKYSFRIEIIRDNQTVIEGRISNIMWK</sequence>
<name>A0A974ZZD4_9BACT</name>
<organism evidence="1 2">
    <name type="scientific">Fulvivirga lutea</name>
    <dbReference type="NCBI Taxonomy" id="2810512"/>
    <lineage>
        <taxon>Bacteria</taxon>
        <taxon>Pseudomonadati</taxon>
        <taxon>Bacteroidota</taxon>
        <taxon>Cytophagia</taxon>
        <taxon>Cytophagales</taxon>
        <taxon>Fulvivirgaceae</taxon>
        <taxon>Fulvivirga</taxon>
    </lineage>
</organism>
<evidence type="ECO:0000313" key="2">
    <source>
        <dbReference type="Proteomes" id="UP000662783"/>
    </source>
</evidence>
<proteinExistence type="predicted"/>
<keyword evidence="2" id="KW-1185">Reference proteome</keyword>
<reference evidence="1" key="1">
    <citation type="submission" date="2021-02" db="EMBL/GenBank/DDBJ databases">
        <title>Fulvivirga sp. S481 isolated from sea water.</title>
        <authorList>
            <person name="Bae S.S."/>
            <person name="Baek K."/>
        </authorList>
    </citation>
    <scope>NUCLEOTIDE SEQUENCE</scope>
    <source>
        <strain evidence="1">S481</strain>
    </source>
</reference>
<evidence type="ECO:0008006" key="3">
    <source>
        <dbReference type="Google" id="ProtNLM"/>
    </source>
</evidence>
<evidence type="ECO:0000313" key="1">
    <source>
        <dbReference type="EMBL" id="QSE96054.1"/>
    </source>
</evidence>
<dbReference type="RefSeq" id="WP_205720567.1">
    <property type="nucleotide sequence ID" value="NZ_CP070608.1"/>
</dbReference>